<dbReference type="RefSeq" id="WP_257746167.1">
    <property type="nucleotide sequence ID" value="NZ_CP102487.1"/>
</dbReference>
<reference evidence="1" key="1">
    <citation type="journal article" date="2022" name="Pest Manag. Sci.">
        <title>Glutamicibacter halophytocola-mediated host fitness of potato tuber moth on Solanaceae crops.</title>
        <authorList>
            <person name="Wang W."/>
            <person name="Xiao G."/>
            <person name="Du G."/>
            <person name="Chang L."/>
            <person name="Yang Y."/>
            <person name="Ye J."/>
            <person name="Chen B."/>
        </authorList>
    </citation>
    <scope>NUCLEOTIDE SEQUENCE</scope>
    <source>
        <strain evidence="1">S2</strain>
    </source>
</reference>
<name>A0AA94XYC4_9MICC</name>
<dbReference type="EMBL" id="CP102487">
    <property type="protein sequence ID" value="UUX60182.1"/>
    <property type="molecule type" value="Genomic_DNA"/>
</dbReference>
<proteinExistence type="predicted"/>
<dbReference type="Proteomes" id="UP001060018">
    <property type="component" value="Chromosome"/>
</dbReference>
<protein>
    <recommendedName>
        <fullName evidence="3">DUF2190 family protein</fullName>
    </recommendedName>
</protein>
<organism evidence="1 2">
    <name type="scientific">Glutamicibacter halophytocola</name>
    <dbReference type="NCBI Taxonomy" id="1933880"/>
    <lineage>
        <taxon>Bacteria</taxon>
        <taxon>Bacillati</taxon>
        <taxon>Actinomycetota</taxon>
        <taxon>Actinomycetes</taxon>
        <taxon>Micrococcales</taxon>
        <taxon>Micrococcaceae</taxon>
        <taxon>Glutamicibacter</taxon>
    </lineage>
</organism>
<accession>A0AA94XYC4</accession>
<evidence type="ECO:0000313" key="2">
    <source>
        <dbReference type="Proteomes" id="UP001060018"/>
    </source>
</evidence>
<gene>
    <name evidence="1" type="ORF">NUH22_06100</name>
</gene>
<evidence type="ECO:0008006" key="3">
    <source>
        <dbReference type="Google" id="ProtNLM"/>
    </source>
</evidence>
<sequence>MANLATLPTRYPDDKPWFDLKDYLAPGLVPRFTGACAAQADGNTIKYAVRILIPAGFVPVSAGGGWVIMQDLPSELRVGAAIVGVAAYNIALTQVVADTAGRILIPTRTGQNPANETEIGFMLTGWRKG</sequence>
<evidence type="ECO:0000313" key="1">
    <source>
        <dbReference type="EMBL" id="UUX60182.1"/>
    </source>
</evidence>
<dbReference type="AlphaFoldDB" id="A0AA94XYC4"/>